<sequence>EHRELEYRTVYRPKILILALNGRTKYCAIYLYYTDGSGSGHKDCALCMNAYADAEADPVYVVRRHISKPYNEIRHCTCGNCR</sequence>
<proteinExistence type="predicted"/>
<gene>
    <name evidence="1" type="ORF">DBV15_12966</name>
</gene>
<reference evidence="1 2" key="1">
    <citation type="journal article" date="2019" name="Philos. Trans. R. Soc. Lond., B, Biol. Sci.">
        <title>Ant behaviour and brain gene expression of defending hosts depend on the ecological success of the intruding social parasite.</title>
        <authorList>
            <person name="Kaur R."/>
            <person name="Stoldt M."/>
            <person name="Jongepier E."/>
            <person name="Feldmeyer B."/>
            <person name="Menzel F."/>
            <person name="Bornberg-Bauer E."/>
            <person name="Foitzik S."/>
        </authorList>
    </citation>
    <scope>NUCLEOTIDE SEQUENCE [LARGE SCALE GENOMIC DNA]</scope>
    <source>
        <tissue evidence="1">Whole body</tissue>
    </source>
</reference>
<evidence type="ECO:0000313" key="2">
    <source>
        <dbReference type="Proteomes" id="UP000310200"/>
    </source>
</evidence>
<protein>
    <submittedName>
        <fullName evidence="1">Uncharacterized protein</fullName>
    </submittedName>
</protein>
<organism evidence="1 2">
    <name type="scientific">Temnothorax longispinosus</name>
    <dbReference type="NCBI Taxonomy" id="300112"/>
    <lineage>
        <taxon>Eukaryota</taxon>
        <taxon>Metazoa</taxon>
        <taxon>Ecdysozoa</taxon>
        <taxon>Arthropoda</taxon>
        <taxon>Hexapoda</taxon>
        <taxon>Insecta</taxon>
        <taxon>Pterygota</taxon>
        <taxon>Neoptera</taxon>
        <taxon>Endopterygota</taxon>
        <taxon>Hymenoptera</taxon>
        <taxon>Apocrita</taxon>
        <taxon>Aculeata</taxon>
        <taxon>Formicoidea</taxon>
        <taxon>Formicidae</taxon>
        <taxon>Myrmicinae</taxon>
        <taxon>Temnothorax</taxon>
    </lineage>
</organism>
<comment type="caution">
    <text evidence="1">The sequence shown here is derived from an EMBL/GenBank/DDBJ whole genome shotgun (WGS) entry which is preliminary data.</text>
</comment>
<evidence type="ECO:0000313" key="1">
    <source>
        <dbReference type="EMBL" id="TGZ54142.1"/>
    </source>
</evidence>
<feature type="non-terminal residue" evidence="1">
    <location>
        <position position="1"/>
    </location>
</feature>
<dbReference type="AlphaFoldDB" id="A0A4S2KVJ7"/>
<name>A0A4S2KVJ7_9HYME</name>
<dbReference type="Proteomes" id="UP000310200">
    <property type="component" value="Unassembled WGS sequence"/>
</dbReference>
<dbReference type="EMBL" id="QBLH01000818">
    <property type="protein sequence ID" value="TGZ54142.1"/>
    <property type="molecule type" value="Genomic_DNA"/>
</dbReference>
<keyword evidence="2" id="KW-1185">Reference proteome</keyword>
<accession>A0A4S2KVJ7</accession>